<evidence type="ECO:0000256" key="4">
    <source>
        <dbReference type="ARBA" id="ARBA00011038"/>
    </source>
</evidence>
<dbReference type="AlphaFoldDB" id="A0A6V7QIJ7"/>
<feature type="binding site" evidence="20">
    <location>
        <position position="235"/>
    </location>
    <ligand>
        <name>Ca(2+)</name>
        <dbReference type="ChEBI" id="CHEBI:29108"/>
        <label>1</label>
    </ligand>
</feature>
<dbReference type="GO" id="GO:0046872">
    <property type="term" value="F:metal ion binding"/>
    <property type="evidence" value="ECO:0007669"/>
    <property type="project" value="UniProtKB-KW"/>
</dbReference>
<keyword evidence="15 22" id="KW-1015">Disulfide bond</keyword>
<feature type="binding site" evidence="20">
    <location>
        <position position="233"/>
    </location>
    <ligand>
        <name>Ca(2+)</name>
        <dbReference type="ChEBI" id="CHEBI:29108"/>
        <label>1</label>
    </ligand>
</feature>
<evidence type="ECO:0000256" key="23">
    <source>
        <dbReference type="SAM" id="MobiDB-lite"/>
    </source>
</evidence>
<feature type="domain" description="Plant heme peroxidase family profile" evidence="24">
    <location>
        <begin position="200"/>
        <end position="416"/>
    </location>
</feature>
<dbReference type="SUPFAM" id="SSF48113">
    <property type="entry name" value="Heme-dependent peroxidases"/>
    <property type="match status" value="1"/>
</dbReference>
<feature type="binding site" evidence="20">
    <location>
        <position position="248"/>
    </location>
    <ligand>
        <name>Ca(2+)</name>
        <dbReference type="ChEBI" id="CHEBI:29108"/>
        <label>1</label>
    </ligand>
</feature>
<feature type="active site" description="Proton acceptor" evidence="19">
    <location>
        <position position="229"/>
    </location>
</feature>
<feature type="disulfide bond" evidence="22">
    <location>
        <begin position="329"/>
        <end position="361"/>
    </location>
</feature>
<dbReference type="Gene3D" id="1.10.520.10">
    <property type="match status" value="1"/>
</dbReference>
<dbReference type="InterPro" id="IPR007832">
    <property type="entry name" value="RNA_pol_Rpc34"/>
</dbReference>
<evidence type="ECO:0000256" key="20">
    <source>
        <dbReference type="PIRSR" id="PIRSR600823-3"/>
    </source>
</evidence>
<dbReference type="GO" id="GO:0140825">
    <property type="term" value="F:lactoperoxidase activity"/>
    <property type="evidence" value="ECO:0007669"/>
    <property type="project" value="UniProtKB-EC"/>
</dbReference>
<keyword evidence="12 20" id="KW-0106">Calcium</keyword>
<keyword evidence="10 20" id="KW-0479">Metal-binding</keyword>
<evidence type="ECO:0000256" key="10">
    <source>
        <dbReference type="ARBA" id="ARBA00022723"/>
    </source>
</evidence>
<comment type="similarity">
    <text evidence="4">Belongs to the eukaryotic RPC34/RPC39 RNA polymerase subunit family.</text>
</comment>
<comment type="similarity">
    <text evidence="3">Belongs to the peroxidase family. Ascorbate peroxidase subfamily.</text>
</comment>
<proteinExistence type="inferred from homology"/>
<keyword evidence="6" id="KW-0240">DNA-directed RNA polymerase</keyword>
<feature type="site" description="Transition state stabilizer" evidence="21">
    <location>
        <position position="225"/>
    </location>
</feature>
<dbReference type="PRINTS" id="PR00461">
    <property type="entry name" value="PLPEROXIDASE"/>
</dbReference>
<dbReference type="InterPro" id="IPR019793">
    <property type="entry name" value="Peroxidases_heam-ligand_BS"/>
</dbReference>
<evidence type="ECO:0000256" key="8">
    <source>
        <dbReference type="ARBA" id="ARBA00022559"/>
    </source>
</evidence>
<protein>
    <recommendedName>
        <fullName evidence="5">peroxidase</fullName>
        <ecNumber evidence="5">1.11.1.7</ecNumber>
    </recommendedName>
</protein>
<dbReference type="PROSITE" id="PS50873">
    <property type="entry name" value="PEROXIDASE_4"/>
    <property type="match status" value="1"/>
</dbReference>
<dbReference type="InterPro" id="IPR000823">
    <property type="entry name" value="Peroxidase_pln"/>
</dbReference>
<dbReference type="GO" id="GO:0005654">
    <property type="term" value="C:nucleoplasm"/>
    <property type="evidence" value="ECO:0007669"/>
    <property type="project" value="UniProtKB-ARBA"/>
</dbReference>
<accession>A0A6V7QIJ7</accession>
<keyword evidence="9" id="KW-0349">Heme</keyword>
<evidence type="ECO:0000256" key="17">
    <source>
        <dbReference type="ARBA" id="ARBA00023242"/>
    </source>
</evidence>
<dbReference type="PROSITE" id="PS00436">
    <property type="entry name" value="PEROXIDASE_2"/>
    <property type="match status" value="1"/>
</dbReference>
<comment type="cofactor">
    <cofactor evidence="20">
        <name>heme b</name>
        <dbReference type="ChEBI" id="CHEBI:60344"/>
    </cofactor>
    <text evidence="20">Binds 1 heme b (iron(II)-protoporphyrin IX) group per subunit.</text>
</comment>
<evidence type="ECO:0000256" key="13">
    <source>
        <dbReference type="ARBA" id="ARBA00023002"/>
    </source>
</evidence>
<evidence type="ECO:0000256" key="7">
    <source>
        <dbReference type="ARBA" id="ARBA00022525"/>
    </source>
</evidence>
<comment type="subcellular location">
    <subcellularLocation>
        <location evidence="2">Nucleus</location>
    </subcellularLocation>
</comment>
<feature type="region of interest" description="Disordered" evidence="23">
    <location>
        <begin position="19"/>
        <end position="45"/>
    </location>
</feature>
<organism evidence="25">
    <name type="scientific">Ananas comosus var. bracteatus</name>
    <name type="common">red pineapple</name>
    <dbReference type="NCBI Taxonomy" id="296719"/>
    <lineage>
        <taxon>Eukaryota</taxon>
        <taxon>Viridiplantae</taxon>
        <taxon>Streptophyta</taxon>
        <taxon>Embryophyta</taxon>
        <taxon>Tracheophyta</taxon>
        <taxon>Spermatophyta</taxon>
        <taxon>Magnoliopsida</taxon>
        <taxon>Liliopsida</taxon>
        <taxon>Poales</taxon>
        <taxon>Bromeliaceae</taxon>
        <taxon>Bromelioideae</taxon>
        <taxon>Ananas</taxon>
    </lineage>
</organism>
<keyword evidence="13" id="KW-0560">Oxidoreductase</keyword>
<keyword evidence="16" id="KW-0804">Transcription</keyword>
<dbReference type="GO" id="GO:0020037">
    <property type="term" value="F:heme binding"/>
    <property type="evidence" value="ECO:0007669"/>
    <property type="project" value="InterPro"/>
</dbReference>
<feature type="binding site" evidence="20">
    <location>
        <position position="230"/>
    </location>
    <ligand>
        <name>Ca(2+)</name>
        <dbReference type="ChEBI" id="CHEBI:29108"/>
        <label>1</label>
    </ligand>
</feature>
<dbReference type="CDD" id="cd00693">
    <property type="entry name" value="secretory_peroxidase"/>
    <property type="match status" value="1"/>
</dbReference>
<dbReference type="EC" id="1.11.1.7" evidence="5"/>
<feature type="compositionally biased region" description="Basic and acidic residues" evidence="23">
    <location>
        <begin position="35"/>
        <end position="45"/>
    </location>
</feature>
<keyword evidence="7" id="KW-0964">Secreted</keyword>
<dbReference type="GO" id="GO:0005737">
    <property type="term" value="C:cytoplasm"/>
    <property type="evidence" value="ECO:0007669"/>
    <property type="project" value="UniProtKB-ARBA"/>
</dbReference>
<dbReference type="InterPro" id="IPR002016">
    <property type="entry name" value="Haem_peroxidase"/>
</dbReference>
<keyword evidence="17" id="KW-0539">Nucleus</keyword>
<keyword evidence="8" id="KW-0575">Peroxidase</keyword>
<dbReference type="FunFam" id="1.10.10.10:FF:000116">
    <property type="entry name" value="DNA-directed RNA polymerase III subunit RPC6"/>
    <property type="match status" value="1"/>
</dbReference>
<evidence type="ECO:0000256" key="6">
    <source>
        <dbReference type="ARBA" id="ARBA00022478"/>
    </source>
</evidence>
<dbReference type="Pfam" id="PF05158">
    <property type="entry name" value="RNA_pol_Rpc34"/>
    <property type="match status" value="1"/>
</dbReference>
<dbReference type="GO" id="GO:0042744">
    <property type="term" value="P:hydrogen peroxide catabolic process"/>
    <property type="evidence" value="ECO:0007669"/>
    <property type="project" value="UniProtKB-KW"/>
</dbReference>
<evidence type="ECO:0000256" key="14">
    <source>
        <dbReference type="ARBA" id="ARBA00023004"/>
    </source>
</evidence>
<keyword evidence="18" id="KW-0376">Hydrogen peroxide</keyword>
<comment type="catalytic activity">
    <reaction evidence="1">
        <text>2 a phenolic donor + H2O2 = 2 a phenolic radical donor + 2 H2O</text>
        <dbReference type="Rhea" id="RHEA:56136"/>
        <dbReference type="ChEBI" id="CHEBI:15377"/>
        <dbReference type="ChEBI" id="CHEBI:16240"/>
        <dbReference type="ChEBI" id="CHEBI:139520"/>
        <dbReference type="ChEBI" id="CHEBI:139521"/>
        <dbReference type="EC" id="1.11.1.7"/>
    </reaction>
</comment>
<feature type="binding site" evidence="20">
    <location>
        <position position="237"/>
    </location>
    <ligand>
        <name>Ca(2+)</name>
        <dbReference type="ChEBI" id="CHEBI:29108"/>
        <label>1</label>
    </ligand>
</feature>
<reference evidence="25" key="1">
    <citation type="submission" date="2020-07" db="EMBL/GenBank/DDBJ databases">
        <authorList>
            <person name="Lin J."/>
        </authorList>
    </citation>
    <scope>NUCLEOTIDE SEQUENCE</scope>
</reference>
<dbReference type="PROSITE" id="PS00435">
    <property type="entry name" value="PEROXIDASE_1"/>
    <property type="match status" value="1"/>
</dbReference>
<dbReference type="SUPFAM" id="SSF46785">
    <property type="entry name" value="Winged helix' DNA-binding domain"/>
    <property type="match status" value="1"/>
</dbReference>
<dbReference type="Gene3D" id="1.10.420.10">
    <property type="entry name" value="Peroxidase, domain 2"/>
    <property type="match status" value="1"/>
</dbReference>
<dbReference type="PANTHER" id="PTHR31235">
    <property type="entry name" value="PEROXIDASE 25-RELATED"/>
    <property type="match status" value="1"/>
</dbReference>
<evidence type="ECO:0000256" key="18">
    <source>
        <dbReference type="ARBA" id="ARBA00023324"/>
    </source>
</evidence>
<keyword evidence="14 20" id="KW-0408">Iron</keyword>
<dbReference type="PRINTS" id="PR00458">
    <property type="entry name" value="PEROXIDASE"/>
</dbReference>
<dbReference type="InterPro" id="IPR033905">
    <property type="entry name" value="Secretory_peroxidase"/>
</dbReference>
<evidence type="ECO:0000256" key="22">
    <source>
        <dbReference type="PIRSR" id="PIRSR600823-5"/>
    </source>
</evidence>
<evidence type="ECO:0000256" key="16">
    <source>
        <dbReference type="ARBA" id="ARBA00023163"/>
    </source>
</evidence>
<evidence type="ECO:0000259" key="24">
    <source>
        <dbReference type="PROSITE" id="PS50873"/>
    </source>
</evidence>
<dbReference type="InterPro" id="IPR019794">
    <property type="entry name" value="Peroxidases_AS"/>
</dbReference>
<evidence type="ECO:0000256" key="12">
    <source>
        <dbReference type="ARBA" id="ARBA00022837"/>
    </source>
</evidence>
<dbReference type="FunFam" id="1.10.420.10:FF:000010">
    <property type="entry name" value="Peroxidase"/>
    <property type="match status" value="1"/>
</dbReference>
<dbReference type="GO" id="GO:0006979">
    <property type="term" value="P:response to oxidative stress"/>
    <property type="evidence" value="ECO:0007669"/>
    <property type="project" value="InterPro"/>
</dbReference>
<dbReference type="Pfam" id="PF00141">
    <property type="entry name" value="peroxidase"/>
    <property type="match status" value="2"/>
</dbReference>
<comment type="cofactor">
    <cofactor evidence="20">
        <name>Ca(2+)</name>
        <dbReference type="ChEBI" id="CHEBI:29108"/>
    </cofactor>
    <text evidence="20">Binds 2 calcium ions per subunit.</text>
</comment>
<evidence type="ECO:0000256" key="2">
    <source>
        <dbReference type="ARBA" id="ARBA00004123"/>
    </source>
</evidence>
<evidence type="ECO:0000256" key="15">
    <source>
        <dbReference type="ARBA" id="ARBA00023157"/>
    </source>
</evidence>
<dbReference type="InterPro" id="IPR036388">
    <property type="entry name" value="WH-like_DNA-bd_sf"/>
</dbReference>
<dbReference type="EMBL" id="LR862136">
    <property type="protein sequence ID" value="CAD1842940.1"/>
    <property type="molecule type" value="Genomic_DNA"/>
</dbReference>
<dbReference type="Gene3D" id="1.10.10.10">
    <property type="entry name" value="Winged helix-like DNA-binding domain superfamily/Winged helix DNA-binding domain"/>
    <property type="match status" value="1"/>
</dbReference>
<feature type="binding site" evidence="20">
    <location>
        <position position="323"/>
    </location>
    <ligand>
        <name>Ca(2+)</name>
        <dbReference type="ChEBI" id="CHEBI:29108"/>
        <label>2</label>
    </ligand>
</feature>
<evidence type="ECO:0000256" key="9">
    <source>
        <dbReference type="ARBA" id="ARBA00022617"/>
    </source>
</evidence>
<keyword evidence="11" id="KW-0732">Signal</keyword>
<evidence type="ECO:0000256" key="3">
    <source>
        <dbReference type="ARBA" id="ARBA00006873"/>
    </source>
</evidence>
<evidence type="ECO:0000256" key="19">
    <source>
        <dbReference type="PIRSR" id="PIRSR600823-1"/>
    </source>
</evidence>
<feature type="binding site" evidence="20">
    <location>
        <position position="374"/>
    </location>
    <ligand>
        <name>Ca(2+)</name>
        <dbReference type="ChEBI" id="CHEBI:29108"/>
        <label>2</label>
    </ligand>
</feature>
<evidence type="ECO:0000256" key="21">
    <source>
        <dbReference type="PIRSR" id="PIRSR600823-4"/>
    </source>
</evidence>
<evidence type="ECO:0000313" key="25">
    <source>
        <dbReference type="EMBL" id="CAD1842940.1"/>
    </source>
</evidence>
<dbReference type="InterPro" id="IPR036390">
    <property type="entry name" value="WH_DNA-bd_sf"/>
</dbReference>
<evidence type="ECO:0000256" key="11">
    <source>
        <dbReference type="ARBA" id="ARBA00022729"/>
    </source>
</evidence>
<feature type="binding site" evidence="20">
    <location>
        <position position="239"/>
    </location>
    <ligand>
        <name>Ca(2+)</name>
        <dbReference type="ChEBI" id="CHEBI:29108"/>
        <label>1</label>
    </ligand>
</feature>
<evidence type="ECO:0000256" key="1">
    <source>
        <dbReference type="ARBA" id="ARBA00000189"/>
    </source>
</evidence>
<dbReference type="GO" id="GO:0006383">
    <property type="term" value="P:transcription by RNA polymerase III"/>
    <property type="evidence" value="ECO:0007669"/>
    <property type="project" value="InterPro"/>
</dbReference>
<feature type="binding site" description="axial binding residue" evidence="20">
    <location>
        <position position="322"/>
    </location>
    <ligand>
        <name>heme b</name>
        <dbReference type="ChEBI" id="CHEBI:60344"/>
    </ligand>
    <ligandPart>
        <name>Fe</name>
        <dbReference type="ChEBI" id="CHEBI:18248"/>
    </ligandPart>
</feature>
<dbReference type="InterPro" id="IPR010255">
    <property type="entry name" value="Haem_peroxidase_sf"/>
</dbReference>
<evidence type="ECO:0000256" key="5">
    <source>
        <dbReference type="ARBA" id="ARBA00012313"/>
    </source>
</evidence>
<sequence length="437" mass="48118">MRPPTVVVVFGGGGALYSRGSEGDGASEAAATRVQVERRPSTDEGLSDAERMILEAIRSKENMGIWTFDLKKLTNLPRGVFDKALRLLQQKGLIKCVVSIHNKSRKMYVAREFEPAKEISGGTWYSQGSLNQEFIGDVRSKCLAQVTRLRIATVEDVWKGIQMSRDSKATSPCSRSRRLFRPCTSPRRITEGALLFYLSKAEDIVRSTVQKFFNNDSSIVPGLLRLHFHDCFVQGGDASVLISGSSSERIAVQNLGLRGFEVVDDAKSQLEAACPGVVSCADILALAARDAVDLTGGPSWSRQKFADKGLTDHDLVTLVGAHTIGRTDCLFFRYRLYNFTATGNADQTINGAFLGQLQMLCPQKGNPSKRVALDKDSMAKFDVSYFKNVRDGNAVLESDQRLWGDVVTQNIVHNYAGTIRGCSDLGLIMNSRSLWSR</sequence>
<dbReference type="GO" id="GO:0005666">
    <property type="term" value="C:RNA polymerase III complex"/>
    <property type="evidence" value="ECO:0007669"/>
    <property type="project" value="InterPro"/>
</dbReference>
<name>A0A6V7QIJ7_ANACO</name>
<gene>
    <name evidence="25" type="ORF">CB5_LOCUS26151</name>
</gene>
<feature type="binding site" evidence="20">
    <location>
        <position position="382"/>
    </location>
    <ligand>
        <name>Ca(2+)</name>
        <dbReference type="ChEBI" id="CHEBI:29108"/>
        <label>2</label>
    </ligand>
</feature>